<feature type="region of interest" description="Disordered" evidence="4">
    <location>
        <begin position="1320"/>
        <end position="1350"/>
    </location>
</feature>
<dbReference type="InterPro" id="IPR024146">
    <property type="entry name" value="Claspin"/>
</dbReference>
<feature type="compositionally biased region" description="Acidic residues" evidence="4">
    <location>
        <begin position="721"/>
        <end position="735"/>
    </location>
</feature>
<evidence type="ECO:0000256" key="1">
    <source>
        <dbReference type="ARBA" id="ARBA00004123"/>
    </source>
</evidence>
<evidence type="ECO:0008006" key="7">
    <source>
        <dbReference type="Google" id="ProtNLM"/>
    </source>
</evidence>
<evidence type="ECO:0000256" key="4">
    <source>
        <dbReference type="SAM" id="MobiDB-lite"/>
    </source>
</evidence>
<dbReference type="GO" id="GO:0005634">
    <property type="term" value="C:nucleus"/>
    <property type="evidence" value="ECO:0007669"/>
    <property type="project" value="UniProtKB-SubCell"/>
</dbReference>
<feature type="region of interest" description="Disordered" evidence="4">
    <location>
        <begin position="672"/>
        <end position="807"/>
    </location>
</feature>
<feature type="compositionally biased region" description="Polar residues" evidence="4">
    <location>
        <begin position="1"/>
        <end position="10"/>
    </location>
</feature>
<protein>
    <recommendedName>
        <fullName evidence="7">Claspin</fullName>
    </recommendedName>
</protein>
<dbReference type="PANTHER" id="PTHR14396:SF10">
    <property type="entry name" value="CLASPIN"/>
    <property type="match status" value="1"/>
</dbReference>
<comment type="caution">
    <text evidence="5">The sequence shown here is derived from an EMBL/GenBank/DDBJ whole genome shotgun (WGS) entry which is preliminary data.</text>
</comment>
<dbReference type="GO" id="GO:0033314">
    <property type="term" value="P:mitotic DNA replication checkpoint signaling"/>
    <property type="evidence" value="ECO:0007669"/>
    <property type="project" value="TreeGrafter"/>
</dbReference>
<feature type="compositionally biased region" description="Basic residues" evidence="4">
    <location>
        <begin position="1102"/>
        <end position="1113"/>
    </location>
</feature>
<dbReference type="GO" id="GO:0010997">
    <property type="term" value="F:anaphase-promoting complex binding"/>
    <property type="evidence" value="ECO:0007669"/>
    <property type="project" value="TreeGrafter"/>
</dbReference>
<accession>A0AAN9AAJ1</accession>
<feature type="region of interest" description="Disordered" evidence="4">
    <location>
        <begin position="1257"/>
        <end position="1280"/>
    </location>
</feature>
<feature type="region of interest" description="Disordered" evidence="4">
    <location>
        <begin position="1"/>
        <end position="36"/>
    </location>
</feature>
<dbReference type="Proteomes" id="UP001381693">
    <property type="component" value="Unassembled WGS sequence"/>
</dbReference>
<feature type="compositionally biased region" description="Basic and acidic residues" evidence="4">
    <location>
        <begin position="298"/>
        <end position="322"/>
    </location>
</feature>
<sequence>MEISNQQPDSVTEHPIIKEQVKNQKETNSSEDEGIFLSHNANSAMSHLSDSAPMIHPNSHLNPTVMLSEESDEDDIIKPLSITRRKLAVLSDEEDEVENKEATPVMTKCSKIIMSDIEEDDGDIFQRRFRQHPTDDDSESSNLNENDIHAKHVSGSSGSSPIAKPKYKYNSNIFDTETSDDDNQDKKNHYPKEEEFSNKKKKKPTAKEREEEVRSIHSESQRMVRESEISLPYHRPKQRSLSEFLSRRKKATPPQLMSRCSIKMSMRKIETLSLLEQKKKEVEEFYKSDSDLDDDDDPKDRNWTPDLEHKDSVLEPKSEQTDIAVEKVEQASDGLEKFDTNNKEGVVLEYEGADTRHCLNDNPTDKAVSAVSAADDDDEELPDLIVERVPKSFIEDSVAERATDSLENDNGKASGESPGDTCCKVNDSGLHSSTPSPIEELPLEKYNASEEKEPVQNENPSEELLCVNEVDTNACKKYANEEVIGNNKISENLEMAFEDLEKSPDNLTTCVTSNLISSETPKLNKLATKIPDFDFSKLAVSTPKLSVGSNDDFIDLEEDIPVVVTPKNVSGVYDLMNRFVKHSNTRRQPVGKQQVKLSIVSSEKDDSGKEKLVASDLYVNLEAKEEREPGDPVPGAPMVKLKSALQAKIRERREQGRIRRLKEKEFLENEQVFEDYHDVGNLPNEEEEMTDQSDTEYETESEPEENDIIIKDKKRKKNAYFDDEAEEEDDDDEAKEGEGNESGSEDDEERDDVRDIGDDDESNNSVKLPDLHENDTEEDKDDDDLKLHLDDTQDVVSMSRSTSLARTGSLDQDIFTSQSVKKVESLEKDTSVTSMDSSFELFGSVIPAHQPGGGLKRATIDKQRESEYDTGFLTPLMKSKSNFFGSSVKERDLSLPIENSQDLFNMSSSDSPSPFTSSNCQVNLRLTPVITSQLGSQEESDAAAAAKLKLDFNGTQTSQQIGDDLLELCSGKFTEAGVPRIDDLCQNELSPTQDINDLVGLCSGQFTDQSDKESSNTFKIPSFTNIIKSNSKPQGVEKEDDELLNLCSGRFERQNNGDSESSNVEAIKNVNGDGDIDNDSLDEPEMVVDSSDDERDKQNRPSGKRIKKKRRRIIAFSDDEDAQDAIDYSDDAQDALEYDDEENEVPRTTFSGFKDRSTGGIRADFLENEAELSDTDHDYSDDEDERGQDVLDEEEGDIEEYDEEDLRNQVGRAHLKSLLDSDKREVRLLQEMYLEDGELHGEGRQRQFRWRNVDDDDTENKITLSDNEEGDEDETEDAAWRKERFEREKFLLDQKEKADYNEGGVLKLAKKPLMRTISKSLEPGLKREPLKEANPTPSTTAPAASEGLTANPYSVLRKRGSFLSRDKNTLARIAELTKDKSTVGAAKQSGNFVFQHLSAEEVQVKVESSMTLKKSHSVPASKRAKLDRSFFSMDSSSQSCSIFSHIK</sequence>
<feature type="compositionally biased region" description="Acidic residues" evidence="4">
    <location>
        <begin position="1266"/>
        <end position="1277"/>
    </location>
</feature>
<gene>
    <name evidence="5" type="ORF">SK128_005252</name>
</gene>
<feature type="compositionally biased region" description="Acidic residues" evidence="4">
    <location>
        <begin position="1166"/>
        <end position="1205"/>
    </location>
</feature>
<keyword evidence="6" id="KW-1185">Reference proteome</keyword>
<feature type="compositionally biased region" description="Basic and acidic residues" evidence="4">
    <location>
        <begin position="205"/>
        <end position="228"/>
    </location>
</feature>
<dbReference type="EMBL" id="JAXCGZ010005793">
    <property type="protein sequence ID" value="KAK7080783.1"/>
    <property type="molecule type" value="Genomic_DNA"/>
</dbReference>
<evidence type="ECO:0000256" key="2">
    <source>
        <dbReference type="ARBA" id="ARBA00022553"/>
    </source>
</evidence>
<feature type="region of interest" description="Disordered" evidence="4">
    <location>
        <begin position="120"/>
        <end position="262"/>
    </location>
</feature>
<reference evidence="5 6" key="1">
    <citation type="submission" date="2023-11" db="EMBL/GenBank/DDBJ databases">
        <title>Halocaridina rubra genome assembly.</title>
        <authorList>
            <person name="Smith C."/>
        </authorList>
    </citation>
    <scope>NUCLEOTIDE SEQUENCE [LARGE SCALE GENOMIC DNA]</scope>
    <source>
        <strain evidence="5">EP-1</strain>
        <tissue evidence="5">Whole</tissue>
    </source>
</reference>
<dbReference type="GO" id="GO:0007095">
    <property type="term" value="P:mitotic G2 DNA damage checkpoint signaling"/>
    <property type="evidence" value="ECO:0007669"/>
    <property type="project" value="TreeGrafter"/>
</dbReference>
<feature type="compositionally biased region" description="Acidic residues" evidence="4">
    <location>
        <begin position="684"/>
        <end position="707"/>
    </location>
</feature>
<dbReference type="PANTHER" id="PTHR14396">
    <property type="entry name" value="CLASPIN"/>
    <property type="match status" value="1"/>
</dbReference>
<feature type="compositionally biased region" description="Basic and acidic residues" evidence="4">
    <location>
        <begin position="11"/>
        <end position="25"/>
    </location>
</feature>
<keyword evidence="3" id="KW-0539">Nucleus</keyword>
<organism evidence="5 6">
    <name type="scientific">Halocaridina rubra</name>
    <name type="common">Hawaiian red shrimp</name>
    <dbReference type="NCBI Taxonomy" id="373956"/>
    <lineage>
        <taxon>Eukaryota</taxon>
        <taxon>Metazoa</taxon>
        <taxon>Ecdysozoa</taxon>
        <taxon>Arthropoda</taxon>
        <taxon>Crustacea</taxon>
        <taxon>Multicrustacea</taxon>
        <taxon>Malacostraca</taxon>
        <taxon>Eumalacostraca</taxon>
        <taxon>Eucarida</taxon>
        <taxon>Decapoda</taxon>
        <taxon>Pleocyemata</taxon>
        <taxon>Caridea</taxon>
        <taxon>Atyoidea</taxon>
        <taxon>Atyidae</taxon>
        <taxon>Halocaridina</taxon>
    </lineage>
</organism>
<feature type="region of interest" description="Disordered" evidence="4">
    <location>
        <begin position="1051"/>
        <end position="1205"/>
    </location>
</feature>
<keyword evidence="2" id="KW-0597">Phosphoprotein</keyword>
<feature type="region of interest" description="Disordered" evidence="4">
    <location>
        <begin position="285"/>
        <end position="322"/>
    </location>
</feature>
<feature type="compositionally biased region" description="Basic and acidic residues" evidence="4">
    <location>
        <begin position="184"/>
        <end position="198"/>
    </location>
</feature>
<evidence type="ECO:0000313" key="5">
    <source>
        <dbReference type="EMBL" id="KAK7080783.1"/>
    </source>
</evidence>
<feature type="compositionally biased region" description="Polar residues" evidence="4">
    <location>
        <begin position="795"/>
        <end position="807"/>
    </location>
</feature>
<name>A0AAN9AAJ1_HALRR</name>
<feature type="compositionally biased region" description="Acidic residues" evidence="4">
    <location>
        <begin position="1074"/>
        <end position="1093"/>
    </location>
</feature>
<feature type="compositionally biased region" description="Low complexity" evidence="4">
    <location>
        <begin position="1335"/>
        <end position="1345"/>
    </location>
</feature>
<feature type="region of interest" description="Disordered" evidence="4">
    <location>
        <begin position="400"/>
        <end position="441"/>
    </location>
</feature>
<proteinExistence type="predicted"/>
<comment type="subcellular location">
    <subcellularLocation>
        <location evidence="1">Nucleus</location>
    </subcellularLocation>
</comment>
<evidence type="ECO:0000313" key="6">
    <source>
        <dbReference type="Proteomes" id="UP001381693"/>
    </source>
</evidence>
<feature type="compositionally biased region" description="Acidic residues" evidence="4">
    <location>
        <begin position="1117"/>
        <end position="1143"/>
    </location>
</feature>
<evidence type="ECO:0000256" key="3">
    <source>
        <dbReference type="ARBA" id="ARBA00023242"/>
    </source>
</evidence>